<evidence type="ECO:0000256" key="4">
    <source>
        <dbReference type="ARBA" id="ARBA00016202"/>
    </source>
</evidence>
<keyword evidence="11 13" id="KW-0998">Cell outer membrane</keyword>
<dbReference type="GO" id="GO:0015031">
    <property type="term" value="P:protein transport"/>
    <property type="evidence" value="ECO:0007669"/>
    <property type="project" value="UniProtKB-KW"/>
</dbReference>
<dbReference type="InterPro" id="IPR004565">
    <property type="entry name" value="OM_lipoprot_LolB"/>
</dbReference>
<proteinExistence type="inferred from homology"/>
<keyword evidence="9 13" id="KW-0564">Palmitate</keyword>
<keyword evidence="10 13" id="KW-0143">Chaperone</keyword>
<dbReference type="NCBIfam" id="TIGR00548">
    <property type="entry name" value="lolB"/>
    <property type="match status" value="1"/>
</dbReference>
<evidence type="ECO:0000256" key="10">
    <source>
        <dbReference type="ARBA" id="ARBA00023186"/>
    </source>
</evidence>
<dbReference type="Gene3D" id="2.50.20.10">
    <property type="entry name" value="Lipoprotein localisation LolA/LolB/LppX"/>
    <property type="match status" value="1"/>
</dbReference>
<evidence type="ECO:0000256" key="6">
    <source>
        <dbReference type="ARBA" id="ARBA00022729"/>
    </source>
</evidence>
<evidence type="ECO:0000256" key="14">
    <source>
        <dbReference type="SAM" id="SignalP"/>
    </source>
</evidence>
<evidence type="ECO:0000256" key="8">
    <source>
        <dbReference type="ARBA" id="ARBA00023136"/>
    </source>
</evidence>
<evidence type="ECO:0000256" key="3">
    <source>
        <dbReference type="ARBA" id="ARBA00011245"/>
    </source>
</evidence>
<name>A0A080LWU4_9PROT</name>
<dbReference type="CDD" id="cd16326">
    <property type="entry name" value="LolB"/>
    <property type="match status" value="1"/>
</dbReference>
<feature type="signal peptide" evidence="14">
    <location>
        <begin position="1"/>
        <end position="21"/>
    </location>
</feature>
<comment type="subcellular location">
    <subcellularLocation>
        <location evidence="1 13">Cell outer membrane</location>
        <topology evidence="1 13">Lipid-anchor</topology>
    </subcellularLocation>
</comment>
<dbReference type="InterPro" id="IPR029046">
    <property type="entry name" value="LolA/LolB/LppX"/>
</dbReference>
<dbReference type="SUPFAM" id="SSF89392">
    <property type="entry name" value="Prokaryotic lipoproteins and lipoprotein localization factors"/>
    <property type="match status" value="1"/>
</dbReference>
<dbReference type="AlphaFoldDB" id="A0A080LWU4"/>
<comment type="caution">
    <text evidence="15">The sequence shown here is derived from an EMBL/GenBank/DDBJ whole genome shotgun (WGS) entry which is preliminary data.</text>
</comment>
<dbReference type="EMBL" id="JDVG02000284">
    <property type="protein sequence ID" value="KFB73111.1"/>
    <property type="molecule type" value="Genomic_DNA"/>
</dbReference>
<evidence type="ECO:0000256" key="7">
    <source>
        <dbReference type="ARBA" id="ARBA00022927"/>
    </source>
</evidence>
<evidence type="ECO:0000313" key="15">
    <source>
        <dbReference type="EMBL" id="KFB73111.1"/>
    </source>
</evidence>
<evidence type="ECO:0000256" key="5">
    <source>
        <dbReference type="ARBA" id="ARBA00022448"/>
    </source>
</evidence>
<dbReference type="PROSITE" id="PS51257">
    <property type="entry name" value="PROKAR_LIPOPROTEIN"/>
    <property type="match status" value="1"/>
</dbReference>
<comment type="function">
    <text evidence="13">Plays a critical role in the incorporation of lipoproteins in the outer membrane after they are released by the LolA protein.</text>
</comment>
<evidence type="ECO:0000256" key="11">
    <source>
        <dbReference type="ARBA" id="ARBA00023237"/>
    </source>
</evidence>
<organism evidence="15 16">
    <name type="scientific">Candidatus Accumulibacter phosphatis</name>
    <dbReference type="NCBI Taxonomy" id="327160"/>
    <lineage>
        <taxon>Bacteria</taxon>
        <taxon>Pseudomonadati</taxon>
        <taxon>Pseudomonadota</taxon>
        <taxon>Betaproteobacteria</taxon>
        <taxon>Candidatus Accumulibacter</taxon>
    </lineage>
</organism>
<keyword evidence="12 13" id="KW-0449">Lipoprotein</keyword>
<keyword evidence="6 13" id="KW-0732">Signal</keyword>
<comment type="subunit">
    <text evidence="3 13">Monomer.</text>
</comment>
<feature type="chain" id="PRO_5008819518" description="Outer-membrane lipoprotein LolB" evidence="14">
    <location>
        <begin position="22"/>
        <end position="209"/>
    </location>
</feature>
<comment type="similarity">
    <text evidence="2 13">Belongs to the LolB family.</text>
</comment>
<gene>
    <name evidence="13 15" type="primary">lolB</name>
    <name evidence="15" type="ORF">AW09_001651</name>
</gene>
<dbReference type="GO" id="GO:0009279">
    <property type="term" value="C:cell outer membrane"/>
    <property type="evidence" value="ECO:0007669"/>
    <property type="project" value="UniProtKB-SubCell"/>
</dbReference>
<reference evidence="15 16" key="1">
    <citation type="submission" date="2014-02" db="EMBL/GenBank/DDBJ databases">
        <title>Expanding our view of genomic diversity in Candidatus Accumulibacter clades.</title>
        <authorList>
            <person name="Skennerton C.T."/>
            <person name="Barr J.J."/>
            <person name="Slater F.R."/>
            <person name="Bond P.L."/>
            <person name="Tyson G.W."/>
        </authorList>
    </citation>
    <scope>NUCLEOTIDE SEQUENCE [LARGE SCALE GENOMIC DNA]</scope>
    <source>
        <strain evidence="16">BA-91</strain>
    </source>
</reference>
<keyword evidence="8 13" id="KW-0472">Membrane</keyword>
<evidence type="ECO:0000256" key="9">
    <source>
        <dbReference type="ARBA" id="ARBA00023139"/>
    </source>
</evidence>
<sequence length="209" mass="22892">MQPRVLIALLIVLGLPGLSSCTTLPAAASAHAPLAVARDDLQAFALAGRFSVRQEGKNYPGRLHWRHDGDRDELLLSSPFGQGLAEIVSDAGGARLATSDGSSYTAATADELLQSILAYPLPLSKLLDWLRGHHPDGGDLARDSLGRPLSLRHEDWRIDYEYDSDDPQALPGRLFVEHESGFALRLRIEEWQMWPTALPNRLPAVDCIP</sequence>
<keyword evidence="5 13" id="KW-0813">Transport</keyword>
<dbReference type="Proteomes" id="UP000020077">
    <property type="component" value="Unassembled WGS sequence"/>
</dbReference>
<accession>A0A080LWU4</accession>
<protein>
    <recommendedName>
        <fullName evidence="4 13">Outer-membrane lipoprotein LolB</fullName>
    </recommendedName>
</protein>
<evidence type="ECO:0000256" key="13">
    <source>
        <dbReference type="HAMAP-Rule" id="MF_00233"/>
    </source>
</evidence>
<dbReference type="Pfam" id="PF03550">
    <property type="entry name" value="LolB"/>
    <property type="match status" value="1"/>
</dbReference>
<dbReference type="HAMAP" id="MF_00233">
    <property type="entry name" value="LolB"/>
    <property type="match status" value="1"/>
</dbReference>
<evidence type="ECO:0000256" key="12">
    <source>
        <dbReference type="ARBA" id="ARBA00023288"/>
    </source>
</evidence>
<dbReference type="GO" id="GO:0044874">
    <property type="term" value="P:lipoprotein localization to outer membrane"/>
    <property type="evidence" value="ECO:0007669"/>
    <property type="project" value="UniProtKB-UniRule"/>
</dbReference>
<evidence type="ECO:0000313" key="16">
    <source>
        <dbReference type="Proteomes" id="UP000020077"/>
    </source>
</evidence>
<evidence type="ECO:0000256" key="1">
    <source>
        <dbReference type="ARBA" id="ARBA00004459"/>
    </source>
</evidence>
<keyword evidence="7 13" id="KW-0653">Protein transport</keyword>
<evidence type="ECO:0000256" key="2">
    <source>
        <dbReference type="ARBA" id="ARBA00009696"/>
    </source>
</evidence>